<dbReference type="Proteomes" id="UP001220395">
    <property type="component" value="Chromosome"/>
</dbReference>
<sequence>MDAWMYVSDDEPSPRPLTLVQEERVREIVREEVLAGHRVSSEAVVRRQRKAIP</sequence>
<proteinExistence type="predicted"/>
<keyword evidence="2" id="KW-1185">Reference proteome</keyword>
<name>A0ABY7TLB1_9SPHN</name>
<reference evidence="1 2" key="1">
    <citation type="submission" date="2023-02" db="EMBL/GenBank/DDBJ databases">
        <title>Genome sequence of Sphingomonas naphthae.</title>
        <authorList>
            <person name="Kim S."/>
            <person name="Heo J."/>
            <person name="Kwon S.-W."/>
        </authorList>
    </citation>
    <scope>NUCLEOTIDE SEQUENCE [LARGE SCALE GENOMIC DNA]</scope>
    <source>
        <strain evidence="1 2">KACC 18716</strain>
    </source>
</reference>
<evidence type="ECO:0000313" key="2">
    <source>
        <dbReference type="Proteomes" id="UP001220395"/>
    </source>
</evidence>
<dbReference type="EMBL" id="CP117411">
    <property type="protein sequence ID" value="WCT73954.1"/>
    <property type="molecule type" value="Genomic_DNA"/>
</dbReference>
<evidence type="ECO:0008006" key="3">
    <source>
        <dbReference type="Google" id="ProtNLM"/>
    </source>
</evidence>
<accession>A0ABY7TLB1</accession>
<dbReference type="RefSeq" id="WP_273688610.1">
    <property type="nucleotide sequence ID" value="NZ_CP117411.1"/>
</dbReference>
<evidence type="ECO:0000313" key="1">
    <source>
        <dbReference type="EMBL" id="WCT73954.1"/>
    </source>
</evidence>
<gene>
    <name evidence="1" type="ORF">PQ455_01595</name>
</gene>
<protein>
    <recommendedName>
        <fullName evidence="3">Transposase</fullName>
    </recommendedName>
</protein>
<organism evidence="1 2">
    <name type="scientific">Sphingomonas naphthae</name>
    <dbReference type="NCBI Taxonomy" id="1813468"/>
    <lineage>
        <taxon>Bacteria</taxon>
        <taxon>Pseudomonadati</taxon>
        <taxon>Pseudomonadota</taxon>
        <taxon>Alphaproteobacteria</taxon>
        <taxon>Sphingomonadales</taxon>
        <taxon>Sphingomonadaceae</taxon>
        <taxon>Sphingomonas</taxon>
    </lineage>
</organism>